<dbReference type="Proteomes" id="UP000054563">
    <property type="component" value="Unassembled WGS sequence"/>
</dbReference>
<dbReference type="AlphaFoldDB" id="A0A0J8ULL2"/>
<proteinExistence type="predicted"/>
<organism evidence="1 2">
    <name type="scientific">Coccidioides immitis H538.4</name>
    <dbReference type="NCBI Taxonomy" id="396776"/>
    <lineage>
        <taxon>Eukaryota</taxon>
        <taxon>Fungi</taxon>
        <taxon>Dikarya</taxon>
        <taxon>Ascomycota</taxon>
        <taxon>Pezizomycotina</taxon>
        <taxon>Eurotiomycetes</taxon>
        <taxon>Eurotiomycetidae</taxon>
        <taxon>Onygenales</taxon>
        <taxon>Onygenaceae</taxon>
        <taxon>Coccidioides</taxon>
    </lineage>
</organism>
<name>A0A0J8ULL2_COCIT</name>
<dbReference type="EMBL" id="DS017005">
    <property type="protein sequence ID" value="KMU88443.1"/>
    <property type="molecule type" value="Genomic_DNA"/>
</dbReference>
<sequence>MNSSLATWDIWRKDRGAVMFPYRRVISGFEKSPSYRSVRSPPPSGNLIFALEIFLVSLHPWQLSDHENPSSYSPFRTRKALQDASNGATGQYRAGFLKPIVAILPASQASKEPILNEIRQRFRRYTEMTPIPRFRLEETALALTAGQNIRRGHQEAHTVHGSPSEPRKRFSFPLLAPIRGRRAASSLEVSGKVRDTQQQDYVSTTLESDLQGMVDDKISDFLWGNAFFSTTFPRRAQRTEVQNIPTTRHYQRDQKAINVYLQIWKVTDKRKLASHGSFSSIFPAGYVQR</sequence>
<accession>A0A0J8ULL2</accession>
<reference evidence="2" key="1">
    <citation type="journal article" date="2010" name="Genome Res.">
        <title>Population genomic sequencing of Coccidioides fungi reveals recent hybridization and transposon control.</title>
        <authorList>
            <person name="Neafsey D.E."/>
            <person name="Barker B.M."/>
            <person name="Sharpton T.J."/>
            <person name="Stajich J.E."/>
            <person name="Park D.J."/>
            <person name="Whiston E."/>
            <person name="Hung C.-Y."/>
            <person name="McMahan C."/>
            <person name="White J."/>
            <person name="Sykes S."/>
            <person name="Heiman D."/>
            <person name="Young S."/>
            <person name="Zeng Q."/>
            <person name="Abouelleil A."/>
            <person name="Aftuck L."/>
            <person name="Bessette D."/>
            <person name="Brown A."/>
            <person name="FitzGerald M."/>
            <person name="Lui A."/>
            <person name="Macdonald J.P."/>
            <person name="Priest M."/>
            <person name="Orbach M.J."/>
            <person name="Galgiani J.N."/>
            <person name="Kirkland T.N."/>
            <person name="Cole G.T."/>
            <person name="Birren B.W."/>
            <person name="Henn M.R."/>
            <person name="Taylor J.W."/>
            <person name="Rounsley S.D."/>
        </authorList>
    </citation>
    <scope>NUCLEOTIDE SEQUENCE [LARGE SCALE GENOMIC DNA]</scope>
    <source>
        <strain evidence="2">H538.4</strain>
    </source>
</reference>
<gene>
    <name evidence="1" type="ORF">CIHG_06243</name>
</gene>
<dbReference type="VEuPathDB" id="FungiDB:CIHG_06243"/>
<protein>
    <submittedName>
        <fullName evidence="1">Uncharacterized protein</fullName>
    </submittedName>
</protein>
<evidence type="ECO:0000313" key="1">
    <source>
        <dbReference type="EMBL" id="KMU88443.1"/>
    </source>
</evidence>
<evidence type="ECO:0000313" key="2">
    <source>
        <dbReference type="Proteomes" id="UP000054563"/>
    </source>
</evidence>